<evidence type="ECO:0000313" key="1">
    <source>
        <dbReference type="EMBL" id="MBE9460457.1"/>
    </source>
</evidence>
<keyword evidence="2" id="KW-1185">Reference proteome</keyword>
<sequence length="148" mass="17096">MNKYYYLFFVLALLACNKKNESGENSSDSATEISEVRKAVKPEAVSSYTEPVKDKDGLNDWKFAVSLFETDQTFKYKIKVKYKELEAEDDLVIPNFGIEPKVEVQKGKEPLTCVIGFMDKENVFKELKRVEIIGDELKIRQTKSYSMR</sequence>
<gene>
    <name evidence="1" type="ORF">IEE83_01045</name>
</gene>
<name>A0ABR9W4S9_9BACT</name>
<reference evidence="2" key="1">
    <citation type="submission" date="2023-07" db="EMBL/GenBank/DDBJ databases">
        <title>Dyadobacter sp. nov 'subterranea' isolated from contaminted grondwater.</title>
        <authorList>
            <person name="Szabo I."/>
            <person name="Al-Omari J."/>
            <person name="Szerdahelyi S.G."/>
            <person name="Rado J."/>
        </authorList>
    </citation>
    <scope>NUCLEOTIDE SEQUENCE [LARGE SCALE GENOMIC DNA]</scope>
    <source>
        <strain evidence="2">UP-52</strain>
    </source>
</reference>
<comment type="caution">
    <text evidence="1">The sequence shown here is derived from an EMBL/GenBank/DDBJ whole genome shotgun (WGS) entry which is preliminary data.</text>
</comment>
<proteinExistence type="predicted"/>
<dbReference type="Proteomes" id="UP000634134">
    <property type="component" value="Unassembled WGS sequence"/>
</dbReference>
<organism evidence="1 2">
    <name type="scientific">Dyadobacter subterraneus</name>
    <dbReference type="NCBI Taxonomy" id="2773304"/>
    <lineage>
        <taxon>Bacteria</taxon>
        <taxon>Pseudomonadati</taxon>
        <taxon>Bacteroidota</taxon>
        <taxon>Cytophagia</taxon>
        <taxon>Cytophagales</taxon>
        <taxon>Spirosomataceae</taxon>
        <taxon>Dyadobacter</taxon>
    </lineage>
</organism>
<dbReference type="EMBL" id="JACYGY010000001">
    <property type="protein sequence ID" value="MBE9460457.1"/>
    <property type="molecule type" value="Genomic_DNA"/>
</dbReference>
<dbReference type="PROSITE" id="PS51257">
    <property type="entry name" value="PROKAR_LIPOPROTEIN"/>
    <property type="match status" value="1"/>
</dbReference>
<protein>
    <recommendedName>
        <fullName evidence="3">Lipoprotein</fullName>
    </recommendedName>
</protein>
<dbReference type="RefSeq" id="WP_194118794.1">
    <property type="nucleotide sequence ID" value="NZ_JACYGY010000001.1"/>
</dbReference>
<accession>A0ABR9W4S9</accession>
<evidence type="ECO:0000313" key="2">
    <source>
        <dbReference type="Proteomes" id="UP000634134"/>
    </source>
</evidence>
<evidence type="ECO:0008006" key="3">
    <source>
        <dbReference type="Google" id="ProtNLM"/>
    </source>
</evidence>